<sequence length="170" mass="19235">MNVIKESEKAYIAGFLDGDGCINAQLVRRSGYRLLYQIRVSITFFQSSKRHWFLLQLHKRLGCGSVRKRNDGISEYCIVGIASVSAVCEQLLPYLRLKRRQAVLICTIIKSLSRHQSKEDFLSLCELADQISFLNNSKKRSNTACLVRKELDLLFPVETSDTKVGDTSSG</sequence>
<dbReference type="InterPro" id="IPR027434">
    <property type="entry name" value="Homing_endonucl"/>
</dbReference>
<geneLocation type="mitochondrion" evidence="2"/>
<protein>
    <submittedName>
        <fullName evidence="2">Putative site-specific DNA endonuclease</fullName>
    </submittedName>
</protein>
<dbReference type="GeneID" id="5309912"/>
<reference evidence="2" key="1">
    <citation type="journal article" date="2007" name="BMC Genomics">
        <title>An unexpectedly large and loosely packed mitochondrial genome in the charophycean green alga Chlorokybus atmophyticus.</title>
        <authorList>
            <person name="Turmel M."/>
            <person name="Otis C."/>
            <person name="Lemieux C."/>
        </authorList>
    </citation>
    <scope>NUCLEOTIDE SEQUENCE</scope>
    <source>
        <strain evidence="2">SAG 48.80</strain>
    </source>
</reference>
<accession>A6YE73</accession>
<gene>
    <name evidence="2" type="primary">orf170</name>
</gene>
<keyword evidence="2" id="KW-0540">Nuclease</keyword>
<organism evidence="2">
    <name type="scientific">Chlorokybus atmophyticus</name>
    <name type="common">Soil alga</name>
    <dbReference type="NCBI Taxonomy" id="3144"/>
    <lineage>
        <taxon>Eukaryota</taxon>
        <taxon>Viridiplantae</taxon>
        <taxon>Streptophyta</taxon>
        <taxon>Chlorokybophyceae</taxon>
        <taxon>Chlorokybales</taxon>
        <taxon>Chlorokybaceae</taxon>
        <taxon>Chlorokybus</taxon>
    </lineage>
</organism>
<keyword evidence="2" id="KW-0496">Mitochondrion</keyword>
<proteinExistence type="predicted"/>
<evidence type="ECO:0000313" key="2">
    <source>
        <dbReference type="EMBL" id="ABO15127.1"/>
    </source>
</evidence>
<dbReference type="InterPro" id="IPR004860">
    <property type="entry name" value="LAGLIDADG_dom"/>
</dbReference>
<dbReference type="Gene3D" id="3.10.28.10">
    <property type="entry name" value="Homing endonucleases"/>
    <property type="match status" value="1"/>
</dbReference>
<name>A6YE73_CHLAT</name>
<keyword evidence="2" id="KW-0378">Hydrolase</keyword>
<evidence type="ECO:0000259" key="1">
    <source>
        <dbReference type="Pfam" id="PF00961"/>
    </source>
</evidence>
<dbReference type="SUPFAM" id="SSF55608">
    <property type="entry name" value="Homing endonucleases"/>
    <property type="match status" value="1"/>
</dbReference>
<dbReference type="RefSeq" id="YP_001315085.1">
    <property type="nucleotide sequence ID" value="NC_009630.1"/>
</dbReference>
<dbReference type="Pfam" id="PF00961">
    <property type="entry name" value="LAGLIDADG_1"/>
    <property type="match status" value="1"/>
</dbReference>
<feature type="domain" description="Homing endonuclease LAGLIDADG" evidence="1">
    <location>
        <begin position="12"/>
        <end position="95"/>
    </location>
</feature>
<dbReference type="AlphaFoldDB" id="A6YE73"/>
<keyword evidence="2" id="KW-0255">Endonuclease</keyword>
<dbReference type="EMBL" id="EF463011">
    <property type="protein sequence ID" value="ABO15127.1"/>
    <property type="molecule type" value="Genomic_DNA"/>
</dbReference>
<dbReference type="GO" id="GO:0004519">
    <property type="term" value="F:endonuclease activity"/>
    <property type="evidence" value="ECO:0007669"/>
    <property type="project" value="UniProtKB-KW"/>
</dbReference>